<feature type="transmembrane region" description="Helical" evidence="3">
    <location>
        <begin position="88"/>
        <end position="110"/>
    </location>
</feature>
<dbReference type="EMBL" id="CP031223">
    <property type="protein sequence ID" value="QFG00038.1"/>
    <property type="molecule type" value="Genomic_DNA"/>
</dbReference>
<keyword evidence="3" id="KW-0812">Transmembrane</keyword>
<comment type="similarity">
    <text evidence="1">Belongs to the zinc-associated anti-sigma factor (ZAS) superfamily. Anti-sigma-W factor family.</text>
</comment>
<dbReference type="InterPro" id="IPR025436">
    <property type="entry name" value="DUF4179"/>
</dbReference>
<evidence type="ECO:0000256" key="1">
    <source>
        <dbReference type="ARBA" id="ARBA00024353"/>
    </source>
</evidence>
<evidence type="ECO:0000259" key="4">
    <source>
        <dbReference type="Pfam" id="PF13490"/>
    </source>
</evidence>
<evidence type="ECO:0000256" key="2">
    <source>
        <dbReference type="ARBA" id="ARBA00024438"/>
    </source>
</evidence>
<dbReference type="Pfam" id="PF13786">
    <property type="entry name" value="DUF4179"/>
    <property type="match status" value="1"/>
</dbReference>
<sequence length="528" mass="59768">MNCPKEDKLTQYVDDLLTEQEHAQLNIHLKTCDNCRGIVQLFKDEQQFLIETLQTQTLPDNFASLVLEQLEPYVPKIARRKSRPWKRALLLAAGIVFALGLTATLSPTFAQFIGGMFSTEQVDKGLRMAAEKGLEERVNLEVNDQGLTLKVEDIFVDSSRVAISIQIIDENGIAQRPNINDSNRNNRISVTGYNGKNNIGIGYHMDRGRDYNLIQVPLNEDDLENITIKLNFVEMNGKIGKWKLEVPVDLTNSSLYTTSTPLNNMTKNIDGITINLKEIQFASSSTTLLYETSFLMEEQAVIDEQVKSIVEKFGEDVSTFGIYNTFIHYHLENEQNKSIFKHHPFFTNQPWDNGLILSSGRNGGLLGYTVSKESFVPQKVDSKLTFVLDGVYKSVPSNYSVKFNPKKIKDVPVSFEYEGNLVSITNAELQTSVKQGDSSILQIVMEGRKEDDAAELGVWALMDDTGKSYVRLANDSTKTEKENNNSYKRTINFLTDGLEETPKELTLHLLSVSRYQELQDKWKVPLYK</sequence>
<dbReference type="OrthoDB" id="2473268at2"/>
<accession>A0A5J6SUW8</accession>
<feature type="domain" description="DUF4179" evidence="5">
    <location>
        <begin position="81"/>
        <end position="167"/>
    </location>
</feature>
<evidence type="ECO:0000259" key="5">
    <source>
        <dbReference type="Pfam" id="PF13786"/>
    </source>
</evidence>
<dbReference type="Gene3D" id="1.10.10.1320">
    <property type="entry name" value="Anti-sigma factor, zinc-finger domain"/>
    <property type="match status" value="1"/>
</dbReference>
<dbReference type="AlphaFoldDB" id="A0A5J6SUW8"/>
<evidence type="ECO:0000313" key="6">
    <source>
        <dbReference type="EMBL" id="QFG00038.1"/>
    </source>
</evidence>
<evidence type="ECO:0000256" key="3">
    <source>
        <dbReference type="SAM" id="Phobius"/>
    </source>
</evidence>
<protein>
    <recommendedName>
        <fullName evidence="2">Anti-sigma-W factor RsiW</fullName>
    </recommendedName>
</protein>
<dbReference type="Proteomes" id="UP000325517">
    <property type="component" value="Chromosome"/>
</dbReference>
<keyword evidence="3" id="KW-0472">Membrane</keyword>
<keyword evidence="7" id="KW-1185">Reference proteome</keyword>
<gene>
    <name evidence="6" type="ORF">PB01_15060</name>
</gene>
<dbReference type="Gene3D" id="2.60.40.1630">
    <property type="entry name" value="bacillus anthracis domain"/>
    <property type="match status" value="1"/>
</dbReference>
<evidence type="ECO:0000313" key="7">
    <source>
        <dbReference type="Proteomes" id="UP000325517"/>
    </source>
</evidence>
<dbReference type="InterPro" id="IPR041916">
    <property type="entry name" value="Anti_sigma_zinc_sf"/>
</dbReference>
<organism evidence="6 7">
    <name type="scientific">Psychrobacillus glaciei</name>
    <dbReference type="NCBI Taxonomy" id="2283160"/>
    <lineage>
        <taxon>Bacteria</taxon>
        <taxon>Bacillati</taxon>
        <taxon>Bacillota</taxon>
        <taxon>Bacilli</taxon>
        <taxon>Bacillales</taxon>
        <taxon>Bacillaceae</taxon>
        <taxon>Psychrobacillus</taxon>
    </lineage>
</organism>
<proteinExistence type="inferred from homology"/>
<keyword evidence="3" id="KW-1133">Transmembrane helix</keyword>
<reference evidence="6 7" key="1">
    <citation type="submission" date="2018-07" db="EMBL/GenBank/DDBJ databases">
        <title>Complete genome sequence of Psychrobacillus sp. PB01, isolated from iceberg, and comparative genome analysis of Psychrobacillus strains.</title>
        <authorList>
            <person name="Lee P.C."/>
        </authorList>
    </citation>
    <scope>NUCLEOTIDE SEQUENCE [LARGE SCALE GENOMIC DNA]</scope>
    <source>
        <strain evidence="6 7">PB01</strain>
    </source>
</reference>
<name>A0A5J6SUW8_9BACI</name>
<dbReference type="KEGG" id="psyo:PB01_15060"/>
<dbReference type="Pfam" id="PF13490">
    <property type="entry name" value="zf-HC2"/>
    <property type="match status" value="1"/>
</dbReference>
<dbReference type="RefSeq" id="WP_151700929.1">
    <property type="nucleotide sequence ID" value="NZ_CP031223.1"/>
</dbReference>
<dbReference type="InterPro" id="IPR027383">
    <property type="entry name" value="Znf_put"/>
</dbReference>
<feature type="domain" description="Putative zinc-finger" evidence="4">
    <location>
        <begin position="7"/>
        <end position="36"/>
    </location>
</feature>